<organism evidence="4">
    <name type="scientific">Enterobius vermicularis</name>
    <name type="common">Human pinworm</name>
    <dbReference type="NCBI Taxonomy" id="51028"/>
    <lineage>
        <taxon>Eukaryota</taxon>
        <taxon>Metazoa</taxon>
        <taxon>Ecdysozoa</taxon>
        <taxon>Nematoda</taxon>
        <taxon>Chromadorea</taxon>
        <taxon>Rhabditida</taxon>
        <taxon>Spirurina</taxon>
        <taxon>Oxyuridomorpha</taxon>
        <taxon>Oxyuroidea</taxon>
        <taxon>Oxyuridae</taxon>
        <taxon>Enterobius</taxon>
    </lineage>
</organism>
<dbReference type="Proteomes" id="UP000274131">
    <property type="component" value="Unassembled WGS sequence"/>
</dbReference>
<proteinExistence type="predicted"/>
<dbReference type="OrthoDB" id="10688041at2759"/>
<protein>
    <submittedName>
        <fullName evidence="4">Adenomatous polyposis coli protein</fullName>
    </submittedName>
</protein>
<evidence type="ECO:0000313" key="3">
    <source>
        <dbReference type="Proteomes" id="UP000274131"/>
    </source>
</evidence>
<feature type="compositionally biased region" description="Basic and acidic residues" evidence="1">
    <location>
        <begin position="20"/>
        <end position="29"/>
    </location>
</feature>
<evidence type="ECO:0000256" key="1">
    <source>
        <dbReference type="SAM" id="MobiDB-lite"/>
    </source>
</evidence>
<feature type="compositionally biased region" description="Low complexity" evidence="1">
    <location>
        <begin position="8"/>
        <end position="19"/>
    </location>
</feature>
<feature type="compositionally biased region" description="Polar residues" evidence="1">
    <location>
        <begin position="487"/>
        <end position="498"/>
    </location>
</feature>
<evidence type="ECO:0000313" key="4">
    <source>
        <dbReference type="WBParaSite" id="EVEC_0000010501-mRNA-1"/>
    </source>
</evidence>
<sequence length="638" mass="71349">MTSNQKNSSKTTITESTCTTEHRLVEFELPRPTSPSQSDNATKTSAACWSAPDYSGLGELNDDSDADDRCSELDSPKDYCWSAPELACEDLYDPFDDECDEPSKGFPRSRDRLCSLPNSIFSDYDEPKRPSFLALDSQESEQIMAKAKRILQFPKSLALEESYNSMDIYVASPSPQRDVNEKELYQSFNEKKTLSNFTSPSGIDFIDSPDDNNDIPYGYEHFVSKIAAVQLKIRTDENRNSCFQEKVNIKKSCSGCCRNCTGHSNDHEEAGNANECSEKSVVLNDCGEEPVTVNNEPESIEDVLKRFTGFKPFNILTSSETSSDKTEEFTDNLGKAIVPASLTKELAHPSKNLSHDVLKPNSDCFLEVSEPNSRSNISDSVEENTLLKKSTKKEATLLLLGPLNMHSSYSGKQTLFKGQIRRSATEYKLSHKAPTSKEEISRLRKAEFEEGRRGKLKKSLTSNAIFKTSETTECAASGRRRLPAAPSQDNDVAQSAKGNSRRESFNVPFATSKDNYSNGSCAVVNTKNVQKQRAQLQGSPELHEWTPTDAYRKCIAKTPTQYIDLDFGKNTPGHQYSQDRYHCSGTDYTPSPSQGFHFIYHKGFQECVPCYGQSCFTLSYTPVSEMASFDESHYLQNR</sequence>
<dbReference type="EMBL" id="UXUI01000029">
    <property type="protein sequence ID" value="VDD84923.1"/>
    <property type="molecule type" value="Genomic_DNA"/>
</dbReference>
<dbReference type="STRING" id="51028.A0A0N4USK1"/>
<evidence type="ECO:0000313" key="2">
    <source>
        <dbReference type="EMBL" id="VDD84923.1"/>
    </source>
</evidence>
<reference evidence="4" key="1">
    <citation type="submission" date="2017-02" db="UniProtKB">
        <authorList>
            <consortium name="WormBaseParasite"/>
        </authorList>
    </citation>
    <scope>IDENTIFICATION</scope>
</reference>
<dbReference type="AlphaFoldDB" id="A0A0N4USK1"/>
<dbReference type="WBParaSite" id="EVEC_0000010501-mRNA-1">
    <property type="protein sequence ID" value="EVEC_0000010501-mRNA-1"/>
    <property type="gene ID" value="EVEC_0000010501"/>
</dbReference>
<keyword evidence="3" id="KW-1185">Reference proteome</keyword>
<feature type="compositionally biased region" description="Polar residues" evidence="1">
    <location>
        <begin position="34"/>
        <end position="45"/>
    </location>
</feature>
<reference evidence="2 3" key="2">
    <citation type="submission" date="2018-10" db="EMBL/GenBank/DDBJ databases">
        <authorList>
            <consortium name="Pathogen Informatics"/>
        </authorList>
    </citation>
    <scope>NUCLEOTIDE SEQUENCE [LARGE SCALE GENOMIC DNA]</scope>
</reference>
<accession>A0A0N4USK1</accession>
<feature type="region of interest" description="Disordered" evidence="1">
    <location>
        <begin position="1"/>
        <end position="45"/>
    </location>
</feature>
<gene>
    <name evidence="2" type="ORF">EVEC_LOCUS66</name>
</gene>
<name>A0A0N4USK1_ENTVE</name>
<feature type="region of interest" description="Disordered" evidence="1">
    <location>
        <begin position="475"/>
        <end position="504"/>
    </location>
</feature>